<evidence type="ECO:0000256" key="1">
    <source>
        <dbReference type="SAM" id="MobiDB-lite"/>
    </source>
</evidence>
<accession>A0A7Y6NR24</accession>
<sequence length="739" mass="77384">MQTLPQIASAGADEDSNTSNNPTFDAVLQARLSRRGLLRGSFGGAASALLGGAALAGCGGSGDDDTAPSSTEPRLGFAAVSKSLADAVIVPAGYSASVVYALGDPLTGNARPYANDGSDSDMESRGGDHHDGMEWFGLSGDGQRSTTASDRGLLAINHEATTNESLSSFFLHPNGGSSTRPRPAAEVDKEVAVHGIAVVEVRRADRRWATVPNSSLNRRLTPLTDVDIAGPARGNRLLVTAFSPTGTRTRGTLNNCGTGRTPWGTFLSGEENWAGYFARGAADDAARGNDKSVTALRRYGRAQGATSRHGWESAGSDDRYRRWNISRSGTSADGSDDYRNEMNGFGYIVELDPYDKAKSAKKRTALGRFAHESASFGVPVAGRPLAVYMGDDSQGEYIYKFVSAAAWNPADANRPAAGDTYLDAGTLYVAAFGADGSGRWLELSMSNPAVANYAGYPFADQADVLVNARLAADAVGATKMDRPEWSSVNPANGEIYLTLTNNSNRRVEPASASQFAPDAANPRVYTDVRGSSTTQTGNPNGHVLRMKEGAAGSSATTFTWDVYLFGAEASAAPGSVNLSKLTEDQDFSSPDGLVFSRSTGICWLQTDDGAYTDTTNCMMLAALPGQVGDGTKTTLSYPRSAGGTLSVDTYVGKSPGPDALKRFLVGPVGCEITGLAETPDGRAIFVNIQHPGETTAAANVGDPSRYTSQWPANAGYGAGRRPRSATIVITRDDGGPIGT</sequence>
<dbReference type="Proteomes" id="UP000529637">
    <property type="component" value="Unassembled WGS sequence"/>
</dbReference>
<evidence type="ECO:0000313" key="3">
    <source>
        <dbReference type="Proteomes" id="UP000529637"/>
    </source>
</evidence>
<organism evidence="2 3">
    <name type="scientific">Piscinibacter koreensis</name>
    <dbReference type="NCBI Taxonomy" id="2742824"/>
    <lineage>
        <taxon>Bacteria</taxon>
        <taxon>Pseudomonadati</taxon>
        <taxon>Pseudomonadota</taxon>
        <taxon>Betaproteobacteria</taxon>
        <taxon>Burkholderiales</taxon>
        <taxon>Sphaerotilaceae</taxon>
        <taxon>Piscinibacter</taxon>
    </lineage>
</organism>
<reference evidence="2 3" key="1">
    <citation type="submission" date="2020-06" db="EMBL/GenBank/DDBJ databases">
        <title>Schlegella sp. ID0723 isolated from air conditioner.</title>
        <authorList>
            <person name="Kim D.Y."/>
            <person name="Kim D.-U."/>
        </authorList>
    </citation>
    <scope>NUCLEOTIDE SEQUENCE [LARGE SCALE GENOMIC DNA]</scope>
    <source>
        <strain evidence="2 3">ID0723</strain>
    </source>
</reference>
<name>A0A7Y6NR24_9BURK</name>
<gene>
    <name evidence="2" type="ORF">HQN59_18460</name>
</gene>
<dbReference type="PROSITE" id="PS51318">
    <property type="entry name" value="TAT"/>
    <property type="match status" value="1"/>
</dbReference>
<dbReference type="PANTHER" id="PTHR35399">
    <property type="entry name" value="SLR8030 PROTEIN"/>
    <property type="match status" value="1"/>
</dbReference>
<dbReference type="InterPro" id="IPR008557">
    <property type="entry name" value="PhoX"/>
</dbReference>
<dbReference type="RefSeq" id="WP_176070595.1">
    <property type="nucleotide sequence ID" value="NZ_JABWMJ010000009.1"/>
</dbReference>
<dbReference type="InterPro" id="IPR006311">
    <property type="entry name" value="TAT_signal"/>
</dbReference>
<dbReference type="Pfam" id="PF05787">
    <property type="entry name" value="PhoX"/>
    <property type="match status" value="1"/>
</dbReference>
<comment type="caution">
    <text evidence="2">The sequence shown here is derived from an EMBL/GenBank/DDBJ whole genome shotgun (WGS) entry which is preliminary data.</text>
</comment>
<keyword evidence="3" id="KW-1185">Reference proteome</keyword>
<protein>
    <submittedName>
        <fullName evidence="2">PhoX family phosphatase</fullName>
    </submittedName>
</protein>
<proteinExistence type="predicted"/>
<dbReference type="PANTHER" id="PTHR35399:SF2">
    <property type="entry name" value="DUF839 DOMAIN-CONTAINING PROTEIN"/>
    <property type="match status" value="1"/>
</dbReference>
<dbReference type="EMBL" id="JABWMJ010000009">
    <property type="protein sequence ID" value="NUZ07749.1"/>
    <property type="molecule type" value="Genomic_DNA"/>
</dbReference>
<feature type="region of interest" description="Disordered" evidence="1">
    <location>
        <begin position="1"/>
        <end position="22"/>
    </location>
</feature>
<evidence type="ECO:0000313" key="2">
    <source>
        <dbReference type="EMBL" id="NUZ07749.1"/>
    </source>
</evidence>
<dbReference type="AlphaFoldDB" id="A0A7Y6NR24"/>